<dbReference type="Pfam" id="PF01370">
    <property type="entry name" value="Epimerase"/>
    <property type="match status" value="1"/>
</dbReference>
<sequence>MALRLSPRENYRMLVLGGCGGIGRALVDLALSDGLKVAVFDLPQANLECPLPRDVVFHEVDATNQAQLSSAMNYLVQR</sequence>
<gene>
    <name evidence="2" type="ORF">DENOEST_2405</name>
</gene>
<dbReference type="KEGG" id="doe:DENOEST_2405"/>
<feature type="domain" description="NAD-dependent epimerase/dehydratase" evidence="1">
    <location>
        <begin position="13"/>
        <end position="72"/>
    </location>
</feature>
<dbReference type="RefSeq" id="WP_145772005.1">
    <property type="nucleotide sequence ID" value="NZ_LR778301.1"/>
</dbReference>
<dbReference type="SUPFAM" id="SSF51735">
    <property type="entry name" value="NAD(P)-binding Rossmann-fold domains"/>
    <property type="match status" value="1"/>
</dbReference>
<accession>A0A6S6XU65</accession>
<dbReference type="AlphaFoldDB" id="A0A6S6XU65"/>
<dbReference type="Gene3D" id="3.40.50.720">
    <property type="entry name" value="NAD(P)-binding Rossmann-like Domain"/>
    <property type="match status" value="1"/>
</dbReference>
<evidence type="ECO:0000259" key="1">
    <source>
        <dbReference type="Pfam" id="PF01370"/>
    </source>
</evidence>
<evidence type="ECO:0000313" key="3">
    <source>
        <dbReference type="Proteomes" id="UP000515733"/>
    </source>
</evidence>
<dbReference type="OrthoDB" id="9809287at2"/>
<protein>
    <recommendedName>
        <fullName evidence="1">NAD-dependent epimerase/dehydratase domain-containing protein</fullName>
    </recommendedName>
</protein>
<name>A0A6S6XU65_9PROT</name>
<dbReference type="InterPro" id="IPR036291">
    <property type="entry name" value="NAD(P)-bd_dom_sf"/>
</dbReference>
<evidence type="ECO:0000313" key="2">
    <source>
        <dbReference type="EMBL" id="CAB1369570.1"/>
    </source>
</evidence>
<reference evidence="2 3" key="1">
    <citation type="submission" date="2020-03" db="EMBL/GenBank/DDBJ databases">
        <authorList>
            <consortium name="Genoscope - CEA"/>
            <person name="William W."/>
        </authorList>
    </citation>
    <scope>NUCLEOTIDE SEQUENCE [LARGE SCALE GENOMIC DNA]</scope>
    <source>
        <strain evidence="3">DSM 16959</strain>
    </source>
</reference>
<dbReference type="EMBL" id="LR778301">
    <property type="protein sequence ID" value="CAB1369570.1"/>
    <property type="molecule type" value="Genomic_DNA"/>
</dbReference>
<dbReference type="Proteomes" id="UP000515733">
    <property type="component" value="Chromosome"/>
</dbReference>
<organism evidence="2 3">
    <name type="scientific">Denitratisoma oestradiolicum</name>
    <dbReference type="NCBI Taxonomy" id="311182"/>
    <lineage>
        <taxon>Bacteria</taxon>
        <taxon>Pseudomonadati</taxon>
        <taxon>Pseudomonadota</taxon>
        <taxon>Betaproteobacteria</taxon>
        <taxon>Nitrosomonadales</taxon>
        <taxon>Sterolibacteriaceae</taxon>
        <taxon>Denitratisoma</taxon>
    </lineage>
</organism>
<keyword evidence="3" id="KW-1185">Reference proteome</keyword>
<dbReference type="InterPro" id="IPR001509">
    <property type="entry name" value="Epimerase_deHydtase"/>
</dbReference>
<proteinExistence type="predicted"/>